<keyword evidence="10" id="KW-1185">Reference proteome</keyword>
<sequence length="392" mass="43505">MALPPQNTLVWKVCMTVLQLIAIGFTIIRLLQRWRTSRMWWDDWVVVLALLADCLFLSLMWVESEIPAINSSNLLFSRWFSAFILFVIVWVSRISLAFSIARIFPPNHVCRRFAFGLVFLFSFLCVAGVALTFGICYKPSTIWFDNSVKECAAKRKPGGLVGVYFMMAFEFAADIALIVLPVTMLWRIQLPAAQRRLVLALFSSSVLSVLASIAFFTSLSISDTEGPAFNVVIGMTAQLQCAISLLVCNLLVVTMFFYRILQRRKNGLRDDNEISSYPRDNTVSSEKQPSASPSQIQGSHAPTVDTTSQCLSPYSSVNATFTSISDNHTPQSSAQLSSRFASTHPSMSFPSSYSGNTTGLSGTTDASPWSFPDTSHNDRRSSGLWTVDDARS</sequence>
<comment type="subcellular location">
    <subcellularLocation>
        <location evidence="1">Membrane</location>
        <topology evidence="1">Multi-pass membrane protein</topology>
    </subcellularLocation>
</comment>
<feature type="transmembrane region" description="Helical" evidence="7">
    <location>
        <begin position="113"/>
        <end position="135"/>
    </location>
</feature>
<dbReference type="InterPro" id="IPR049326">
    <property type="entry name" value="Rhodopsin_dom_fungi"/>
</dbReference>
<feature type="domain" description="Rhodopsin" evidence="8">
    <location>
        <begin position="28"/>
        <end position="246"/>
    </location>
</feature>
<feature type="compositionally biased region" description="Polar residues" evidence="6">
    <location>
        <begin position="274"/>
        <end position="307"/>
    </location>
</feature>
<dbReference type="Proteomes" id="UP000027222">
    <property type="component" value="Unassembled WGS sequence"/>
</dbReference>
<evidence type="ECO:0000256" key="6">
    <source>
        <dbReference type="SAM" id="MobiDB-lite"/>
    </source>
</evidence>
<dbReference type="Pfam" id="PF20684">
    <property type="entry name" value="Fung_rhodopsin"/>
    <property type="match status" value="1"/>
</dbReference>
<dbReference type="OrthoDB" id="3229610at2759"/>
<keyword evidence="4 7" id="KW-0472">Membrane</keyword>
<name>A0A067SXA6_GALM3</name>
<organism evidence="9 10">
    <name type="scientific">Galerina marginata (strain CBS 339.88)</name>
    <dbReference type="NCBI Taxonomy" id="685588"/>
    <lineage>
        <taxon>Eukaryota</taxon>
        <taxon>Fungi</taxon>
        <taxon>Dikarya</taxon>
        <taxon>Basidiomycota</taxon>
        <taxon>Agaricomycotina</taxon>
        <taxon>Agaricomycetes</taxon>
        <taxon>Agaricomycetidae</taxon>
        <taxon>Agaricales</taxon>
        <taxon>Agaricineae</taxon>
        <taxon>Strophariaceae</taxon>
        <taxon>Galerina</taxon>
    </lineage>
</organism>
<reference evidence="10" key="1">
    <citation type="journal article" date="2014" name="Proc. Natl. Acad. Sci. U.S.A.">
        <title>Extensive sampling of basidiomycete genomes demonstrates inadequacy of the white-rot/brown-rot paradigm for wood decay fungi.</title>
        <authorList>
            <person name="Riley R."/>
            <person name="Salamov A.A."/>
            <person name="Brown D.W."/>
            <person name="Nagy L.G."/>
            <person name="Floudas D."/>
            <person name="Held B.W."/>
            <person name="Levasseur A."/>
            <person name="Lombard V."/>
            <person name="Morin E."/>
            <person name="Otillar R."/>
            <person name="Lindquist E.A."/>
            <person name="Sun H."/>
            <person name="LaButti K.M."/>
            <person name="Schmutz J."/>
            <person name="Jabbour D."/>
            <person name="Luo H."/>
            <person name="Baker S.E."/>
            <person name="Pisabarro A.G."/>
            <person name="Walton J.D."/>
            <person name="Blanchette R.A."/>
            <person name="Henrissat B."/>
            <person name="Martin F."/>
            <person name="Cullen D."/>
            <person name="Hibbett D.S."/>
            <person name="Grigoriev I.V."/>
        </authorList>
    </citation>
    <scope>NUCLEOTIDE SEQUENCE [LARGE SCALE GENOMIC DNA]</scope>
    <source>
        <strain evidence="10">CBS 339.88</strain>
    </source>
</reference>
<feature type="transmembrane region" description="Helical" evidence="7">
    <location>
        <begin position="82"/>
        <end position="101"/>
    </location>
</feature>
<evidence type="ECO:0000256" key="4">
    <source>
        <dbReference type="ARBA" id="ARBA00023136"/>
    </source>
</evidence>
<dbReference type="PANTHER" id="PTHR33048:SF146">
    <property type="entry name" value="INTEGRAL MEMBRANE PROTEIN"/>
    <property type="match status" value="1"/>
</dbReference>
<dbReference type="HOGENOM" id="CLU_052841_2_0_1"/>
<proteinExistence type="inferred from homology"/>
<feature type="transmembrane region" description="Helical" evidence="7">
    <location>
        <begin position="237"/>
        <end position="258"/>
    </location>
</feature>
<feature type="transmembrane region" description="Helical" evidence="7">
    <location>
        <begin position="163"/>
        <end position="185"/>
    </location>
</feature>
<dbReference type="InterPro" id="IPR052337">
    <property type="entry name" value="SAT4-like"/>
</dbReference>
<evidence type="ECO:0000313" key="10">
    <source>
        <dbReference type="Proteomes" id="UP000027222"/>
    </source>
</evidence>
<dbReference type="PANTHER" id="PTHR33048">
    <property type="entry name" value="PTH11-LIKE INTEGRAL MEMBRANE PROTEIN (AFU_ORTHOLOGUE AFUA_5G11245)"/>
    <property type="match status" value="1"/>
</dbReference>
<keyword evidence="3 7" id="KW-1133">Transmembrane helix</keyword>
<feature type="region of interest" description="Disordered" evidence="6">
    <location>
        <begin position="271"/>
        <end position="307"/>
    </location>
</feature>
<feature type="compositionally biased region" description="Polar residues" evidence="6">
    <location>
        <begin position="324"/>
        <end position="367"/>
    </location>
</feature>
<dbReference type="STRING" id="685588.A0A067SXA6"/>
<protein>
    <recommendedName>
        <fullName evidence="8">Rhodopsin domain-containing protein</fullName>
    </recommendedName>
</protein>
<evidence type="ECO:0000256" key="3">
    <source>
        <dbReference type="ARBA" id="ARBA00022989"/>
    </source>
</evidence>
<feature type="transmembrane region" description="Helical" evidence="7">
    <location>
        <begin position="197"/>
        <end position="217"/>
    </location>
</feature>
<evidence type="ECO:0000256" key="7">
    <source>
        <dbReference type="SAM" id="Phobius"/>
    </source>
</evidence>
<gene>
    <name evidence="9" type="ORF">GALMADRAFT_279586</name>
</gene>
<evidence type="ECO:0000256" key="5">
    <source>
        <dbReference type="ARBA" id="ARBA00038359"/>
    </source>
</evidence>
<feature type="transmembrane region" description="Helical" evidence="7">
    <location>
        <begin position="13"/>
        <end position="32"/>
    </location>
</feature>
<evidence type="ECO:0000259" key="8">
    <source>
        <dbReference type="Pfam" id="PF20684"/>
    </source>
</evidence>
<accession>A0A067SXA6</accession>
<dbReference type="GO" id="GO:0016020">
    <property type="term" value="C:membrane"/>
    <property type="evidence" value="ECO:0007669"/>
    <property type="project" value="UniProtKB-SubCell"/>
</dbReference>
<evidence type="ECO:0000256" key="2">
    <source>
        <dbReference type="ARBA" id="ARBA00022692"/>
    </source>
</evidence>
<evidence type="ECO:0000313" key="9">
    <source>
        <dbReference type="EMBL" id="KDR75565.1"/>
    </source>
</evidence>
<evidence type="ECO:0000256" key="1">
    <source>
        <dbReference type="ARBA" id="ARBA00004141"/>
    </source>
</evidence>
<dbReference type="AlphaFoldDB" id="A0A067SXA6"/>
<feature type="transmembrane region" description="Helical" evidence="7">
    <location>
        <begin position="44"/>
        <end position="62"/>
    </location>
</feature>
<dbReference type="EMBL" id="KL142380">
    <property type="protein sequence ID" value="KDR75565.1"/>
    <property type="molecule type" value="Genomic_DNA"/>
</dbReference>
<keyword evidence="2 7" id="KW-0812">Transmembrane</keyword>
<comment type="similarity">
    <text evidence="5">Belongs to the SAT4 family.</text>
</comment>
<feature type="region of interest" description="Disordered" evidence="6">
    <location>
        <begin position="324"/>
        <end position="392"/>
    </location>
</feature>